<dbReference type="CDD" id="cd01295">
    <property type="entry name" value="AdeC"/>
    <property type="match status" value="1"/>
</dbReference>
<evidence type="ECO:0000259" key="7">
    <source>
        <dbReference type="Pfam" id="PF01979"/>
    </source>
</evidence>
<dbReference type="EMBL" id="CACVAQ010000361">
    <property type="protein sequence ID" value="CAA6825396.1"/>
    <property type="molecule type" value="Genomic_DNA"/>
</dbReference>
<evidence type="ECO:0000256" key="1">
    <source>
        <dbReference type="ARBA" id="ARBA00006773"/>
    </source>
</evidence>
<dbReference type="GO" id="GO:0000034">
    <property type="term" value="F:adenine deaminase activity"/>
    <property type="evidence" value="ECO:0007669"/>
    <property type="project" value="UniProtKB-UniRule"/>
</dbReference>
<proteinExistence type="inferred from homology"/>
<protein>
    <recommendedName>
        <fullName evidence="2 6">Adenine deaminase</fullName>
        <shortName evidence="6">Adenase</shortName>
        <shortName evidence="6">Adenine aminase</shortName>
        <ecNumber evidence="2 6">3.5.4.2</ecNumber>
    </recommendedName>
</protein>
<evidence type="ECO:0000256" key="6">
    <source>
        <dbReference type="HAMAP-Rule" id="MF_01518"/>
    </source>
</evidence>
<evidence type="ECO:0000259" key="8">
    <source>
        <dbReference type="Pfam" id="PF13382"/>
    </source>
</evidence>
<dbReference type="GO" id="GO:0006146">
    <property type="term" value="P:adenine catabolic process"/>
    <property type="evidence" value="ECO:0007669"/>
    <property type="project" value="InterPro"/>
</dbReference>
<dbReference type="SUPFAM" id="SSF51338">
    <property type="entry name" value="Composite domain of metallo-dependent hydrolases"/>
    <property type="match status" value="1"/>
</dbReference>
<dbReference type="PANTHER" id="PTHR11113:SF2">
    <property type="entry name" value="ADENINE DEAMINASE"/>
    <property type="match status" value="1"/>
</dbReference>
<dbReference type="Pfam" id="PF13382">
    <property type="entry name" value="Adenine_deam_C"/>
    <property type="match status" value="1"/>
</dbReference>
<evidence type="ECO:0000256" key="2">
    <source>
        <dbReference type="ARBA" id="ARBA00012782"/>
    </source>
</evidence>
<dbReference type="SUPFAM" id="SSF51556">
    <property type="entry name" value="Metallo-dependent hydrolases"/>
    <property type="match status" value="1"/>
</dbReference>
<dbReference type="InterPro" id="IPR006680">
    <property type="entry name" value="Amidohydro-rel"/>
</dbReference>
<gene>
    <name evidence="6" type="primary">ade</name>
    <name evidence="9" type="ORF">HELGO_WM20158</name>
</gene>
<keyword evidence="3 6" id="KW-0378">Hydrolase</keyword>
<dbReference type="Gene3D" id="2.30.40.10">
    <property type="entry name" value="Urease, subunit C, domain 1"/>
    <property type="match status" value="1"/>
</dbReference>
<feature type="domain" description="Amidohydrolase-related" evidence="7">
    <location>
        <begin position="42"/>
        <end position="321"/>
    </location>
</feature>
<dbReference type="PANTHER" id="PTHR11113">
    <property type="entry name" value="N-ACETYLGLUCOSAMINE-6-PHOSPHATE DEACETYLASE"/>
    <property type="match status" value="1"/>
</dbReference>
<dbReference type="AlphaFoldDB" id="A0A6S6UCI1"/>
<comment type="catalytic activity">
    <reaction evidence="5 6">
        <text>adenine + H2O + H(+) = hypoxanthine + NH4(+)</text>
        <dbReference type="Rhea" id="RHEA:23688"/>
        <dbReference type="ChEBI" id="CHEBI:15377"/>
        <dbReference type="ChEBI" id="CHEBI:15378"/>
        <dbReference type="ChEBI" id="CHEBI:16708"/>
        <dbReference type="ChEBI" id="CHEBI:17368"/>
        <dbReference type="ChEBI" id="CHEBI:28938"/>
        <dbReference type="EC" id="3.5.4.2"/>
    </reaction>
</comment>
<feature type="domain" description="Adenine deaminase C-terminal" evidence="8">
    <location>
        <begin position="369"/>
        <end position="534"/>
    </location>
</feature>
<dbReference type="InterPro" id="IPR006679">
    <property type="entry name" value="Adenine_deam"/>
</dbReference>
<dbReference type="NCBIfam" id="TIGR01178">
    <property type="entry name" value="ade"/>
    <property type="match status" value="1"/>
</dbReference>
<evidence type="ECO:0000313" key="9">
    <source>
        <dbReference type="EMBL" id="CAA6825396.1"/>
    </source>
</evidence>
<evidence type="ECO:0000256" key="3">
    <source>
        <dbReference type="ARBA" id="ARBA00022801"/>
    </source>
</evidence>
<reference evidence="9" key="1">
    <citation type="submission" date="2020-01" db="EMBL/GenBank/DDBJ databases">
        <authorList>
            <person name="Meier V. D."/>
            <person name="Meier V D."/>
        </authorList>
    </citation>
    <scope>NUCLEOTIDE SEQUENCE</scope>
    <source>
        <strain evidence="9">HLG_WM_MAG_10</strain>
    </source>
</reference>
<name>A0A6S6UCI1_9BACT</name>
<comment type="similarity">
    <text evidence="1 6">Belongs to the metallo-dependent hydrolases superfamily. Adenine deaminase family.</text>
</comment>
<organism evidence="9">
    <name type="scientific">uncultured Aureispira sp</name>
    <dbReference type="NCBI Taxonomy" id="1331704"/>
    <lineage>
        <taxon>Bacteria</taxon>
        <taxon>Pseudomonadati</taxon>
        <taxon>Bacteroidota</taxon>
        <taxon>Saprospiria</taxon>
        <taxon>Saprospirales</taxon>
        <taxon>Saprospiraceae</taxon>
        <taxon>Aureispira</taxon>
        <taxon>environmental samples</taxon>
    </lineage>
</organism>
<dbReference type="Gene3D" id="3.20.20.140">
    <property type="entry name" value="Metal-dependent hydrolases"/>
    <property type="match status" value="1"/>
</dbReference>
<dbReference type="InterPro" id="IPR011059">
    <property type="entry name" value="Metal-dep_hydrolase_composite"/>
</dbReference>
<evidence type="ECO:0000256" key="5">
    <source>
        <dbReference type="ARBA" id="ARBA00047720"/>
    </source>
</evidence>
<sequence length="541" mass="58345">MMTIKTNYVDIKKRTIFAAQIEIVGDKIVSITPIEESVDGYAIPGFVDAHVHIESSMLIPSEFARIAVLHGSVGTVSDPHEIANVMGLEGVYYMINNGKKVPFKFNFGAPSCVPATSFETAGAEIDVEGIKELMSNKDIKYMAEMMNYPGVIFDDPMVLAKLAAAKAANKPIDGHAPGVRGEQIQKYIQAGISTDHECFQLDEALEKLSLGMKVIIREGSAAKNFDTLISILPEHTANVMFCSDDKHPDDLMLGHINQLAARAIAKGVPLFDVLQVACVNPVEHYNLDIGLLQVGDSADFAIVKDLENFDVTATYINGQLVAKDGVSLIERVEEIAINNFDTDFKQVEDFALTPETKTLHVIKAVDGALITESFEAPATVEQGNTVSNTTNDVLKMVVVNRYSNTPPAIAFINGFALKEGALASCVGHDSHNIIAVGTDDAAICKAVNLIIENKGGISAIGSNKEQVLPLPVAGIMSTDAGDIVANSYSTIDLFSKETLGCRLRAPFMTLSFMALLVIPRLKLSDKGLFDGGDFKFTPLFV</sequence>
<accession>A0A6S6UCI1</accession>
<dbReference type="EC" id="3.5.4.2" evidence="2 6"/>
<dbReference type="InterPro" id="IPR026912">
    <property type="entry name" value="Adenine_deam_C"/>
</dbReference>
<dbReference type="HAMAP" id="MF_01518">
    <property type="entry name" value="Adenine_deamin"/>
    <property type="match status" value="1"/>
</dbReference>
<comment type="cofactor">
    <cofactor evidence="6">
        <name>Mn(2+)</name>
        <dbReference type="ChEBI" id="CHEBI:29035"/>
    </cofactor>
</comment>
<keyword evidence="4 6" id="KW-0464">Manganese</keyword>
<dbReference type="InterPro" id="IPR032466">
    <property type="entry name" value="Metal_Hydrolase"/>
</dbReference>
<dbReference type="Pfam" id="PF01979">
    <property type="entry name" value="Amidohydro_1"/>
    <property type="match status" value="1"/>
</dbReference>
<evidence type="ECO:0000256" key="4">
    <source>
        <dbReference type="ARBA" id="ARBA00023211"/>
    </source>
</evidence>